<dbReference type="AlphaFoldDB" id="A0A176RX25"/>
<protein>
    <submittedName>
        <fullName evidence="1">Uncharacterized protein</fullName>
    </submittedName>
</protein>
<gene>
    <name evidence="1" type="ORF">THIOM_003985</name>
</gene>
<dbReference type="Proteomes" id="UP000076962">
    <property type="component" value="Unassembled WGS sequence"/>
</dbReference>
<reference evidence="1 2" key="1">
    <citation type="submission" date="2016-05" db="EMBL/GenBank/DDBJ databases">
        <title>Single-cell genome of chain-forming Candidatus Thiomargarita nelsonii and comparison to other large sulfur-oxidizing bacteria.</title>
        <authorList>
            <person name="Winkel M."/>
            <person name="Salman V."/>
            <person name="Woyke T."/>
            <person name="Schulz-Vogt H."/>
            <person name="Richter M."/>
            <person name="Flood B."/>
            <person name="Bailey J."/>
            <person name="Amann R."/>
            <person name="Mussmann M."/>
        </authorList>
    </citation>
    <scope>NUCLEOTIDE SEQUENCE [LARGE SCALE GENOMIC DNA]</scope>
    <source>
        <strain evidence="1 2">THI036</strain>
    </source>
</reference>
<organism evidence="1 2">
    <name type="scientific">Candidatus Thiomargarita nelsonii</name>
    <dbReference type="NCBI Taxonomy" id="1003181"/>
    <lineage>
        <taxon>Bacteria</taxon>
        <taxon>Pseudomonadati</taxon>
        <taxon>Pseudomonadota</taxon>
        <taxon>Gammaproteobacteria</taxon>
        <taxon>Thiotrichales</taxon>
        <taxon>Thiotrichaceae</taxon>
        <taxon>Thiomargarita</taxon>
    </lineage>
</organism>
<evidence type="ECO:0000313" key="2">
    <source>
        <dbReference type="Proteomes" id="UP000076962"/>
    </source>
</evidence>
<dbReference type="EMBL" id="LUTY01002471">
    <property type="protein sequence ID" value="OAD20321.1"/>
    <property type="molecule type" value="Genomic_DNA"/>
</dbReference>
<evidence type="ECO:0000313" key="1">
    <source>
        <dbReference type="EMBL" id="OAD20321.1"/>
    </source>
</evidence>
<name>A0A176RX25_9GAMM</name>
<sequence>RGDYNGDEVAKALINSRNKNCKVIIHSMNPKGADKMLKLLPDALCYPVSKMIRSNKVFKNLQKKITEQGTNFDWKGFQSEFS</sequence>
<proteinExistence type="predicted"/>
<comment type="caution">
    <text evidence="1">The sequence shown here is derived from an EMBL/GenBank/DDBJ whole genome shotgun (WGS) entry which is preliminary data.</text>
</comment>
<feature type="non-terminal residue" evidence="1">
    <location>
        <position position="1"/>
    </location>
</feature>
<accession>A0A176RX25</accession>
<keyword evidence="2" id="KW-1185">Reference proteome</keyword>